<protein>
    <submittedName>
        <fullName evidence="6">Helicase POLQ-like (Trinotate prediction)</fullName>
    </submittedName>
</protein>
<keyword evidence="1" id="KW-0547">Nucleotide-binding</keyword>
<keyword evidence="2" id="KW-0378">Hydrolase</keyword>
<keyword evidence="3 6" id="KW-0347">Helicase</keyword>
<dbReference type="GO" id="GO:0005524">
    <property type="term" value="F:ATP binding"/>
    <property type="evidence" value="ECO:0007669"/>
    <property type="project" value="UniProtKB-KW"/>
</dbReference>
<dbReference type="GO" id="GO:0004386">
    <property type="term" value="F:helicase activity"/>
    <property type="evidence" value="ECO:0007669"/>
    <property type="project" value="UniProtKB-KW"/>
</dbReference>
<evidence type="ECO:0000256" key="4">
    <source>
        <dbReference type="ARBA" id="ARBA00022840"/>
    </source>
</evidence>
<evidence type="ECO:0000256" key="1">
    <source>
        <dbReference type="ARBA" id="ARBA00022741"/>
    </source>
</evidence>
<dbReference type="InterPro" id="IPR050474">
    <property type="entry name" value="Hel308_SKI2-like"/>
</dbReference>
<evidence type="ECO:0000256" key="2">
    <source>
        <dbReference type="ARBA" id="ARBA00022801"/>
    </source>
</evidence>
<sequence>MREVLTNRKNALFIVPYVSLAHEKVASLAPLGCCLGFHVEEYASSKGSIPPRRRYKRNSIYIATIEKACMLVNSLFAENRMDSIGVIVVDEMHMINEPKRGINLELMLTKMMYHKSFLIHNIIKYMYRLLE</sequence>
<dbReference type="PANTHER" id="PTHR47961:SF12">
    <property type="entry name" value="HELICASE POLQ-LIKE"/>
    <property type="match status" value="1"/>
</dbReference>
<dbReference type="GO" id="GO:0016787">
    <property type="term" value="F:hydrolase activity"/>
    <property type="evidence" value="ECO:0007669"/>
    <property type="project" value="UniProtKB-KW"/>
</dbReference>
<dbReference type="InterPro" id="IPR027417">
    <property type="entry name" value="P-loop_NTPase"/>
</dbReference>
<dbReference type="EMBL" id="GHBR01001909">
    <property type="protein sequence ID" value="NDJ96954.1"/>
    <property type="molecule type" value="Transcribed_RNA"/>
</dbReference>
<evidence type="ECO:0000256" key="3">
    <source>
        <dbReference type="ARBA" id="ARBA00022806"/>
    </source>
</evidence>
<dbReference type="SUPFAM" id="SSF52540">
    <property type="entry name" value="P-loop containing nucleoside triphosphate hydrolases"/>
    <property type="match status" value="1"/>
</dbReference>
<name>A0A6B2FZ13_MYXSQ</name>
<dbReference type="GO" id="GO:0003676">
    <property type="term" value="F:nucleic acid binding"/>
    <property type="evidence" value="ECO:0007669"/>
    <property type="project" value="InterPro"/>
</dbReference>
<keyword evidence="4" id="KW-0067">ATP-binding</keyword>
<organism evidence="6">
    <name type="scientific">Myxobolus squamalis</name>
    <name type="common">Myxosporean</name>
    <dbReference type="NCBI Taxonomy" id="59785"/>
    <lineage>
        <taxon>Eukaryota</taxon>
        <taxon>Metazoa</taxon>
        <taxon>Cnidaria</taxon>
        <taxon>Myxozoa</taxon>
        <taxon>Myxosporea</taxon>
        <taxon>Bivalvulida</taxon>
        <taxon>Platysporina</taxon>
        <taxon>Myxobolidae</taxon>
        <taxon>Myxobolus</taxon>
    </lineage>
</organism>
<dbReference type="InterPro" id="IPR011545">
    <property type="entry name" value="DEAD/DEAH_box_helicase_dom"/>
</dbReference>
<dbReference type="PANTHER" id="PTHR47961">
    <property type="entry name" value="DNA POLYMERASE THETA, PUTATIVE (AFU_ORTHOLOGUE AFUA_1G05260)-RELATED"/>
    <property type="match status" value="1"/>
</dbReference>
<reference evidence="6" key="1">
    <citation type="submission" date="2018-11" db="EMBL/GenBank/DDBJ databases">
        <title>Myxobolus squamalis genome and transcriptome.</title>
        <authorList>
            <person name="Yahalomi D."/>
            <person name="Atkinson S.D."/>
            <person name="Neuhof M."/>
            <person name="Chang E.S."/>
            <person name="Philippe H."/>
            <person name="Cartwright P."/>
            <person name="Bartholomew J.L."/>
            <person name="Huchon D."/>
        </authorList>
    </citation>
    <scope>NUCLEOTIDE SEQUENCE</scope>
    <source>
        <strain evidence="6">71B08</strain>
        <tissue evidence="6">Whole</tissue>
    </source>
</reference>
<dbReference type="AlphaFoldDB" id="A0A6B2FZ13"/>
<evidence type="ECO:0000259" key="5">
    <source>
        <dbReference type="Pfam" id="PF00270"/>
    </source>
</evidence>
<dbReference type="Gene3D" id="3.40.50.300">
    <property type="entry name" value="P-loop containing nucleotide triphosphate hydrolases"/>
    <property type="match status" value="1"/>
</dbReference>
<feature type="domain" description="DEAD/DEAH-box helicase" evidence="5">
    <location>
        <begin position="6"/>
        <end position="112"/>
    </location>
</feature>
<evidence type="ECO:0000313" key="6">
    <source>
        <dbReference type="EMBL" id="NDJ96954.1"/>
    </source>
</evidence>
<dbReference type="Pfam" id="PF00270">
    <property type="entry name" value="DEAD"/>
    <property type="match status" value="1"/>
</dbReference>
<proteinExistence type="predicted"/>
<accession>A0A6B2FZ13</accession>